<protein>
    <recommendedName>
        <fullName evidence="11">Peptidase S53 domain-containing protein</fullName>
    </recommendedName>
</protein>
<sequence>MKQILLLILLSCLLAVPTLSNVRDSSNWTRSQKANPDHIVEFRMALKQRNLDVLESTLLDASNPKSPNYGKWWTNDQILDLIAPEQENQLKVINYLKSIGCFNIENRRDMIKVSADVSVVEKMFSVRMYTYVHNRKDQIIVRSSTDYIIPSEIKSLVHMVTGISELPHLKHGPKAHKINLSDIRVKPQVGKSDPGIVIPSTIQNLYGIPTGFDNNPDSSVCLAEFSDDQSFNKADLKTFATQTATPLINVDHIVGPFDGSNPDLESTLDVQYGGAVAETASVWFWTVKGWMYEFASDLAASSPFPYVVSMSWGWPEPLQCESGIANCKGGTSEDYVNRVNVEFQKIGLMGITLLAASGDQGAPGDGAPDCSTKNPLSTIFPGASPWVTSVGATMLVASSTSFTDNAPVCSKQKCASSTTEAVCSYPDALITTGGGFSDYSPMPEWQQDAVQAYLKSSAAFPPHQYFNISNRAFPDISALGHNYYIIAGGSGQIVDGTSCSSPVIGGIVSLLNSYRLNNKKPTLGFLNPLLYQIGSSAYTDITTGNNYCTESCCSKYGFQATKGYDAVTGLGTPIFKEFLAYVQGLN</sequence>
<evidence type="ECO:0000256" key="10">
    <source>
        <dbReference type="SAM" id="SignalP"/>
    </source>
</evidence>
<dbReference type="SUPFAM" id="SSF54897">
    <property type="entry name" value="Protease propeptides/inhibitors"/>
    <property type="match status" value="1"/>
</dbReference>
<feature type="active site" description="Charge relay system" evidence="9">
    <location>
        <position position="265"/>
    </location>
</feature>
<keyword evidence="7" id="KW-0865">Zymogen</keyword>
<evidence type="ECO:0000256" key="3">
    <source>
        <dbReference type="ARBA" id="ARBA00022729"/>
    </source>
</evidence>
<dbReference type="OrthoDB" id="14633at2759"/>
<dbReference type="CDD" id="cd11377">
    <property type="entry name" value="Pro-peptidase_S53"/>
    <property type="match status" value="1"/>
</dbReference>
<keyword evidence="4 9" id="KW-0378">Hydrolase</keyword>
<dbReference type="GO" id="GO:0004252">
    <property type="term" value="F:serine-type endopeptidase activity"/>
    <property type="evidence" value="ECO:0007669"/>
    <property type="project" value="UniProtKB-UniRule"/>
</dbReference>
<dbReference type="CDD" id="cd04056">
    <property type="entry name" value="Peptidases_S53"/>
    <property type="match status" value="1"/>
</dbReference>
<accession>A0A8J4PQ73</accession>
<feature type="chain" id="PRO_5035163946" description="Peptidase S53 domain-containing protein" evidence="10">
    <location>
        <begin position="21"/>
        <end position="586"/>
    </location>
</feature>
<keyword evidence="5 9" id="KW-0720">Serine protease</keyword>
<keyword evidence="3 10" id="KW-0732">Signal</keyword>
<evidence type="ECO:0000313" key="13">
    <source>
        <dbReference type="Proteomes" id="UP000695562"/>
    </source>
</evidence>
<dbReference type="PROSITE" id="PS51695">
    <property type="entry name" value="SEDOLISIN"/>
    <property type="match status" value="1"/>
</dbReference>
<gene>
    <name evidence="12" type="ORF">CYY_008583</name>
</gene>
<evidence type="ECO:0000256" key="2">
    <source>
        <dbReference type="ARBA" id="ARBA00022723"/>
    </source>
</evidence>
<evidence type="ECO:0000256" key="5">
    <source>
        <dbReference type="ARBA" id="ARBA00022825"/>
    </source>
</evidence>
<evidence type="ECO:0000256" key="4">
    <source>
        <dbReference type="ARBA" id="ARBA00022801"/>
    </source>
</evidence>
<feature type="domain" description="Peptidase S53" evidence="11">
    <location>
        <begin position="196"/>
        <end position="585"/>
    </location>
</feature>
<dbReference type="GO" id="GO:0046872">
    <property type="term" value="F:metal ion binding"/>
    <property type="evidence" value="ECO:0007669"/>
    <property type="project" value="UniProtKB-UniRule"/>
</dbReference>
<reference evidence="12" key="1">
    <citation type="submission" date="2020-01" db="EMBL/GenBank/DDBJ databases">
        <title>Development of genomics and gene disruption for Polysphondylium violaceum indicates a role for the polyketide synthase stlB in stalk morphogenesis.</title>
        <authorList>
            <person name="Narita B."/>
            <person name="Kawabe Y."/>
            <person name="Kin K."/>
            <person name="Saito T."/>
            <person name="Gibbs R."/>
            <person name="Kuspa A."/>
            <person name="Muzny D."/>
            <person name="Queller D."/>
            <person name="Richards S."/>
            <person name="Strassman J."/>
            <person name="Sucgang R."/>
            <person name="Worley K."/>
            <person name="Schaap P."/>
        </authorList>
    </citation>
    <scope>NUCLEOTIDE SEQUENCE</scope>
    <source>
        <strain evidence="12">QSvi11</strain>
    </source>
</reference>
<dbReference type="PANTHER" id="PTHR14218">
    <property type="entry name" value="PROTEASE S8 TRIPEPTIDYL PEPTIDASE I CLN2"/>
    <property type="match status" value="1"/>
</dbReference>
<keyword evidence="6 9" id="KW-0106">Calcium</keyword>
<proteinExistence type="predicted"/>
<evidence type="ECO:0000256" key="9">
    <source>
        <dbReference type="PROSITE-ProRule" id="PRU01032"/>
    </source>
</evidence>
<dbReference type="GO" id="GO:0008240">
    <property type="term" value="F:tripeptidyl-peptidase activity"/>
    <property type="evidence" value="ECO:0007669"/>
    <property type="project" value="TreeGrafter"/>
</dbReference>
<evidence type="ECO:0000256" key="8">
    <source>
        <dbReference type="ARBA" id="ARBA00023180"/>
    </source>
</evidence>
<dbReference type="InterPro" id="IPR036852">
    <property type="entry name" value="Peptidase_S8/S53_dom_sf"/>
</dbReference>
<feature type="binding site" evidence="9">
    <location>
        <position position="541"/>
    </location>
    <ligand>
        <name>Ca(2+)</name>
        <dbReference type="ChEBI" id="CHEBI:29108"/>
    </ligand>
</feature>
<keyword evidence="8" id="KW-0325">Glycoprotein</keyword>
<keyword evidence="1 9" id="KW-0645">Protease</keyword>
<dbReference type="FunFam" id="3.40.50.200:FF:000047">
    <property type="entry name" value="Dipeptidyl aminopeptidase"/>
    <property type="match status" value="1"/>
</dbReference>
<dbReference type="Pfam" id="PF09286">
    <property type="entry name" value="Pro-kuma_activ"/>
    <property type="match status" value="1"/>
</dbReference>
<evidence type="ECO:0000256" key="6">
    <source>
        <dbReference type="ARBA" id="ARBA00022837"/>
    </source>
</evidence>
<comment type="caution">
    <text evidence="12">The sequence shown here is derived from an EMBL/GenBank/DDBJ whole genome shotgun (WGS) entry which is preliminary data.</text>
</comment>
<keyword evidence="13" id="KW-1185">Reference proteome</keyword>
<dbReference type="SMART" id="SM00944">
    <property type="entry name" value="Pro-kuma_activ"/>
    <property type="match status" value="1"/>
</dbReference>
<name>A0A8J4PQ73_9MYCE</name>
<evidence type="ECO:0000256" key="7">
    <source>
        <dbReference type="ARBA" id="ARBA00023145"/>
    </source>
</evidence>
<dbReference type="Gene3D" id="3.40.50.200">
    <property type="entry name" value="Peptidase S8/S53 domain"/>
    <property type="match status" value="1"/>
</dbReference>
<dbReference type="GO" id="GO:0006508">
    <property type="term" value="P:proteolysis"/>
    <property type="evidence" value="ECO:0007669"/>
    <property type="project" value="UniProtKB-KW"/>
</dbReference>
<feature type="active site" description="Charge relay system" evidence="9">
    <location>
        <position position="269"/>
    </location>
</feature>
<dbReference type="InterPro" id="IPR015366">
    <property type="entry name" value="S53_propep"/>
</dbReference>
<feature type="signal peptide" evidence="10">
    <location>
        <begin position="1"/>
        <end position="20"/>
    </location>
</feature>
<evidence type="ECO:0000313" key="12">
    <source>
        <dbReference type="EMBL" id="KAF2070099.1"/>
    </source>
</evidence>
<dbReference type="AlphaFoldDB" id="A0A8J4PQ73"/>
<dbReference type="Proteomes" id="UP000695562">
    <property type="component" value="Unassembled WGS sequence"/>
</dbReference>
<organism evidence="12 13">
    <name type="scientific">Polysphondylium violaceum</name>
    <dbReference type="NCBI Taxonomy" id="133409"/>
    <lineage>
        <taxon>Eukaryota</taxon>
        <taxon>Amoebozoa</taxon>
        <taxon>Evosea</taxon>
        <taxon>Eumycetozoa</taxon>
        <taxon>Dictyostelia</taxon>
        <taxon>Dictyosteliales</taxon>
        <taxon>Dictyosteliaceae</taxon>
        <taxon>Polysphondylium</taxon>
    </lineage>
</organism>
<evidence type="ECO:0000256" key="1">
    <source>
        <dbReference type="ARBA" id="ARBA00022670"/>
    </source>
</evidence>
<comment type="cofactor">
    <cofactor evidence="9">
        <name>Ca(2+)</name>
        <dbReference type="ChEBI" id="CHEBI:29108"/>
    </cofactor>
    <text evidence="9">Binds 1 Ca(2+) ion per subunit.</text>
</comment>
<dbReference type="EMBL" id="AJWJ01000543">
    <property type="protein sequence ID" value="KAF2070099.1"/>
    <property type="molecule type" value="Genomic_DNA"/>
</dbReference>
<dbReference type="InterPro" id="IPR030400">
    <property type="entry name" value="Sedolisin_dom"/>
</dbReference>
<evidence type="ECO:0000259" key="11">
    <source>
        <dbReference type="PROSITE" id="PS51695"/>
    </source>
</evidence>
<feature type="binding site" evidence="9">
    <location>
        <position position="563"/>
    </location>
    <ligand>
        <name>Ca(2+)</name>
        <dbReference type="ChEBI" id="CHEBI:29108"/>
    </ligand>
</feature>
<feature type="binding site" evidence="9">
    <location>
        <position position="565"/>
    </location>
    <ligand>
        <name>Ca(2+)</name>
        <dbReference type="ChEBI" id="CHEBI:29108"/>
    </ligand>
</feature>
<dbReference type="InterPro" id="IPR050819">
    <property type="entry name" value="Tripeptidyl-peptidase_I"/>
</dbReference>
<dbReference type="PANTHER" id="PTHR14218:SF31">
    <property type="entry name" value="PEPTIDASE S53 DOMAIN-CONTAINING PROTEIN"/>
    <property type="match status" value="1"/>
</dbReference>
<feature type="binding site" evidence="9">
    <location>
        <position position="540"/>
    </location>
    <ligand>
        <name>Ca(2+)</name>
        <dbReference type="ChEBI" id="CHEBI:29108"/>
    </ligand>
</feature>
<dbReference type="Pfam" id="PF00082">
    <property type="entry name" value="Peptidase_S8"/>
    <property type="match status" value="1"/>
</dbReference>
<keyword evidence="2 9" id="KW-0479">Metal-binding</keyword>
<feature type="active site" description="Charge relay system" evidence="9">
    <location>
        <position position="498"/>
    </location>
</feature>
<dbReference type="SUPFAM" id="SSF52743">
    <property type="entry name" value="Subtilisin-like"/>
    <property type="match status" value="1"/>
</dbReference>
<dbReference type="InterPro" id="IPR000209">
    <property type="entry name" value="Peptidase_S8/S53_dom"/>
</dbReference>